<reference evidence="1 2" key="1">
    <citation type="submission" date="2016-05" db="EMBL/GenBank/DDBJ databases">
        <title>A degradative enzymes factory behind the ericoid mycorrhizal symbiosis.</title>
        <authorList>
            <consortium name="DOE Joint Genome Institute"/>
            <person name="Martino E."/>
            <person name="Morin E."/>
            <person name="Grelet G."/>
            <person name="Kuo A."/>
            <person name="Kohler A."/>
            <person name="Daghino S."/>
            <person name="Barry K."/>
            <person name="Choi C."/>
            <person name="Cichocki N."/>
            <person name="Clum A."/>
            <person name="Copeland A."/>
            <person name="Hainaut M."/>
            <person name="Haridas S."/>
            <person name="Labutti K."/>
            <person name="Lindquist E."/>
            <person name="Lipzen A."/>
            <person name="Khouja H.-R."/>
            <person name="Murat C."/>
            <person name="Ohm R."/>
            <person name="Olson A."/>
            <person name="Spatafora J."/>
            <person name="Veneault-Fourrey C."/>
            <person name="Henrissat B."/>
            <person name="Grigoriev I."/>
            <person name="Martin F."/>
            <person name="Perotto S."/>
        </authorList>
    </citation>
    <scope>NUCLEOTIDE SEQUENCE [LARGE SCALE GENOMIC DNA]</scope>
    <source>
        <strain evidence="1 2">UAMH 7357</strain>
    </source>
</reference>
<accession>A0A2J6QCH7</accession>
<dbReference type="Proteomes" id="UP000235672">
    <property type="component" value="Unassembled WGS sequence"/>
</dbReference>
<protein>
    <submittedName>
        <fullName evidence="1">Uncharacterized protein</fullName>
    </submittedName>
</protein>
<keyword evidence="2" id="KW-1185">Reference proteome</keyword>
<name>A0A2J6QCH7_9HELO</name>
<dbReference type="EMBL" id="KZ613474">
    <property type="protein sequence ID" value="PMD23938.1"/>
    <property type="molecule type" value="Genomic_DNA"/>
</dbReference>
<gene>
    <name evidence="1" type="ORF">NA56DRAFT_56083</name>
</gene>
<organism evidence="1 2">
    <name type="scientific">Hyaloscypha hepaticicola</name>
    <dbReference type="NCBI Taxonomy" id="2082293"/>
    <lineage>
        <taxon>Eukaryota</taxon>
        <taxon>Fungi</taxon>
        <taxon>Dikarya</taxon>
        <taxon>Ascomycota</taxon>
        <taxon>Pezizomycotina</taxon>
        <taxon>Leotiomycetes</taxon>
        <taxon>Helotiales</taxon>
        <taxon>Hyaloscyphaceae</taxon>
        <taxon>Hyaloscypha</taxon>
    </lineage>
</organism>
<dbReference type="AlphaFoldDB" id="A0A2J6QCH7"/>
<evidence type="ECO:0000313" key="2">
    <source>
        <dbReference type="Proteomes" id="UP000235672"/>
    </source>
</evidence>
<proteinExistence type="predicted"/>
<sequence length="168" mass="18898">MILDDCSMSTSDNTNLGSLLFECTHSHRLLESIWLCINVQTSIPLLNGDSGEMAQDQGFRLPYHPQRLRDASNPNYYFEPQGSQRDTPVIKKEPLGHFYTPTPASAYEYTRKTAYGNEADLFPHLRPQQQPIGNHIVARNPQLKQAADTSGDSPPLFLARAREHVTDS</sequence>
<evidence type="ECO:0000313" key="1">
    <source>
        <dbReference type="EMBL" id="PMD23938.1"/>
    </source>
</evidence>